<accession>A0A8H6M3H4</accession>
<sequence length="202" mass="23259">MSSETKINIERKIPAESEPGLPLSGTAAVHPALSCARIDTNPDNRQQILQAQQWFGMWHGILSYAIAVSIAIEGASGSKHSNRNLPRWMEILLVLRKEYLQKVEGVNMQNEVYRNHPQLWPSALAIWKEETFDFLPDDKVLDDSETFSHHCWYCCHHKSLARLQLDLNWIFKSQPDPTGVNWTLPDKLDFYWTSIGLLLDLY</sequence>
<reference evidence="1 2" key="1">
    <citation type="submission" date="2020-07" db="EMBL/GenBank/DDBJ databases">
        <title>Comparative genomics of pyrophilous fungi reveals a link between fire events and developmental genes.</title>
        <authorList>
            <consortium name="DOE Joint Genome Institute"/>
            <person name="Steindorff A.S."/>
            <person name="Carver A."/>
            <person name="Calhoun S."/>
            <person name="Stillman K."/>
            <person name="Liu H."/>
            <person name="Lipzen A."/>
            <person name="Pangilinan J."/>
            <person name="Labutti K."/>
            <person name="Bruns T.D."/>
            <person name="Grigoriev I.V."/>
        </authorList>
    </citation>
    <scope>NUCLEOTIDE SEQUENCE [LARGE SCALE GENOMIC DNA]</scope>
    <source>
        <strain evidence="1 2">CBS 144469</strain>
    </source>
</reference>
<comment type="caution">
    <text evidence="1">The sequence shown here is derived from an EMBL/GenBank/DDBJ whole genome shotgun (WGS) entry which is preliminary data.</text>
</comment>
<protein>
    <submittedName>
        <fullName evidence="1">Uncharacterized protein</fullName>
    </submittedName>
</protein>
<dbReference type="Proteomes" id="UP000521943">
    <property type="component" value="Unassembled WGS sequence"/>
</dbReference>
<dbReference type="EMBL" id="JACGCI010000054">
    <property type="protein sequence ID" value="KAF6750846.1"/>
    <property type="molecule type" value="Genomic_DNA"/>
</dbReference>
<evidence type="ECO:0000313" key="1">
    <source>
        <dbReference type="EMBL" id="KAF6750846.1"/>
    </source>
</evidence>
<proteinExistence type="predicted"/>
<organism evidence="1 2">
    <name type="scientific">Ephemerocybe angulata</name>
    <dbReference type="NCBI Taxonomy" id="980116"/>
    <lineage>
        <taxon>Eukaryota</taxon>
        <taxon>Fungi</taxon>
        <taxon>Dikarya</taxon>
        <taxon>Basidiomycota</taxon>
        <taxon>Agaricomycotina</taxon>
        <taxon>Agaricomycetes</taxon>
        <taxon>Agaricomycetidae</taxon>
        <taxon>Agaricales</taxon>
        <taxon>Agaricineae</taxon>
        <taxon>Psathyrellaceae</taxon>
        <taxon>Ephemerocybe</taxon>
    </lineage>
</organism>
<dbReference type="AlphaFoldDB" id="A0A8H6M3H4"/>
<keyword evidence="2" id="KW-1185">Reference proteome</keyword>
<evidence type="ECO:0000313" key="2">
    <source>
        <dbReference type="Proteomes" id="UP000521943"/>
    </source>
</evidence>
<gene>
    <name evidence="1" type="ORF">DFP72DRAFT_851374</name>
</gene>
<name>A0A8H6M3H4_9AGAR</name>